<dbReference type="SUPFAM" id="SSF52540">
    <property type="entry name" value="P-loop containing nucleoside triphosphate hydrolases"/>
    <property type="match status" value="1"/>
</dbReference>
<accession>A0A1G1W3K0</accession>
<dbReference type="GO" id="GO:0016887">
    <property type="term" value="F:ATP hydrolysis activity"/>
    <property type="evidence" value="ECO:0007669"/>
    <property type="project" value="InterPro"/>
</dbReference>
<name>A0A1G1W3K0_9BACT</name>
<gene>
    <name evidence="3" type="ORF">A2113_03085</name>
</gene>
<organism evidence="3 4">
    <name type="scientific">Candidatus Woykebacteria bacterium GWA1_44_8</name>
    <dbReference type="NCBI Taxonomy" id="1802591"/>
    <lineage>
        <taxon>Bacteria</taxon>
        <taxon>Candidatus Woykeibacteriota</taxon>
    </lineage>
</organism>
<evidence type="ECO:0000259" key="2">
    <source>
        <dbReference type="PROSITE" id="PS00662"/>
    </source>
</evidence>
<dbReference type="Pfam" id="PF00437">
    <property type="entry name" value="T2SSE"/>
    <property type="match status" value="1"/>
</dbReference>
<dbReference type="InterPro" id="IPR006321">
    <property type="entry name" value="PilT/PilU"/>
</dbReference>
<dbReference type="PANTHER" id="PTHR30486:SF16">
    <property type="entry name" value="TWITCHING MOTILITY PROTEIN PILT"/>
    <property type="match status" value="1"/>
</dbReference>
<dbReference type="Gene3D" id="3.40.50.300">
    <property type="entry name" value="P-loop containing nucleotide triphosphate hydrolases"/>
    <property type="match status" value="1"/>
</dbReference>
<dbReference type="PROSITE" id="PS00662">
    <property type="entry name" value="T2SP_E"/>
    <property type="match status" value="1"/>
</dbReference>
<comment type="caution">
    <text evidence="3">The sequence shown here is derived from an EMBL/GenBank/DDBJ whole genome shotgun (WGS) entry which is preliminary data.</text>
</comment>
<dbReference type="CDD" id="cd01131">
    <property type="entry name" value="PilT"/>
    <property type="match status" value="1"/>
</dbReference>
<evidence type="ECO:0000256" key="1">
    <source>
        <dbReference type="ARBA" id="ARBA00006611"/>
    </source>
</evidence>
<dbReference type="GO" id="GO:0005524">
    <property type="term" value="F:ATP binding"/>
    <property type="evidence" value="ECO:0007669"/>
    <property type="project" value="InterPro"/>
</dbReference>
<reference evidence="3 4" key="1">
    <citation type="journal article" date="2016" name="Nat. Commun.">
        <title>Thousands of microbial genomes shed light on interconnected biogeochemical processes in an aquifer system.</title>
        <authorList>
            <person name="Anantharaman K."/>
            <person name="Brown C.T."/>
            <person name="Hug L.A."/>
            <person name="Sharon I."/>
            <person name="Castelle C.J."/>
            <person name="Probst A.J."/>
            <person name="Thomas B.C."/>
            <person name="Singh A."/>
            <person name="Wilkins M.J."/>
            <person name="Karaoz U."/>
            <person name="Brodie E.L."/>
            <person name="Williams K.H."/>
            <person name="Hubbard S.S."/>
            <person name="Banfield J.F."/>
        </authorList>
    </citation>
    <scope>NUCLEOTIDE SEQUENCE [LARGE SCALE GENOMIC DNA]</scope>
</reference>
<dbReference type="Gene3D" id="3.30.450.90">
    <property type="match status" value="1"/>
</dbReference>
<dbReference type="Proteomes" id="UP000176299">
    <property type="component" value="Unassembled WGS sequence"/>
</dbReference>
<dbReference type="InterPro" id="IPR027417">
    <property type="entry name" value="P-loop_NTPase"/>
</dbReference>
<proteinExistence type="inferred from homology"/>
<feature type="domain" description="Bacterial type II secretion system protein E" evidence="2">
    <location>
        <begin position="194"/>
        <end position="208"/>
    </location>
</feature>
<comment type="similarity">
    <text evidence="1">Belongs to the GSP E family.</text>
</comment>
<dbReference type="AlphaFoldDB" id="A0A1G1W3K0"/>
<dbReference type="EMBL" id="MHCN01000007">
    <property type="protein sequence ID" value="OGY22236.1"/>
    <property type="molecule type" value="Genomic_DNA"/>
</dbReference>
<dbReference type="InterPro" id="IPR001482">
    <property type="entry name" value="T2SS/T4SS_dom"/>
</dbReference>
<evidence type="ECO:0000313" key="4">
    <source>
        <dbReference type="Proteomes" id="UP000176299"/>
    </source>
</evidence>
<evidence type="ECO:0000313" key="3">
    <source>
        <dbReference type="EMBL" id="OGY22236.1"/>
    </source>
</evidence>
<dbReference type="STRING" id="1802591.A2113_03085"/>
<dbReference type="PANTHER" id="PTHR30486">
    <property type="entry name" value="TWITCHING MOTILITY PROTEIN PILT"/>
    <property type="match status" value="1"/>
</dbReference>
<dbReference type="NCBIfam" id="TIGR01420">
    <property type="entry name" value="pilT_fam"/>
    <property type="match status" value="1"/>
</dbReference>
<protein>
    <submittedName>
        <fullName evidence="3">Type IV pili twitching motility protein PilT</fullName>
    </submittedName>
</protein>
<dbReference type="InterPro" id="IPR050921">
    <property type="entry name" value="T4SS_GSP_E_ATPase"/>
</dbReference>
<sequence>MEVQQILEEALRRGASDVHLMVGVYPTLRIDGKFVPFTKGPTPTPEYIEKLVLSLCSPEQKELLLTNKELDFSFALGEIARFRVNAFYQKGYISAALRLIPNKIPSLEELHLPSVLGNLTKLRQGLILITGPTGHGKSTSIASLINKINEEKGVHIVTVEDPIEYVYPSRKSLIAQREMHLDTHSWEIALRSVLREDPDVVLIGEMRDYETIESVLTIAETGHLVFATLHTNSAAQTLDRVVGVFPENQQAQVKMQLSNVLEAVISMRLLPAVEGGRYPATEVLLATPAVRNIIREGKTHLIDNIIQTSVSIGMVTLENSLANLVRAGYVNLETALSYSLKPQELMREVKAKGG</sequence>